<reference evidence="2" key="1">
    <citation type="journal article" date="2020" name="Nat. Commun.">
        <title>Genome assembly of wild tea tree DASZ reveals pedigree and selection history of tea varieties.</title>
        <authorList>
            <person name="Zhang W."/>
            <person name="Zhang Y."/>
            <person name="Qiu H."/>
            <person name="Guo Y."/>
            <person name="Wan H."/>
            <person name="Zhang X."/>
            <person name="Scossa F."/>
            <person name="Alseekh S."/>
            <person name="Zhang Q."/>
            <person name="Wang P."/>
            <person name="Xu L."/>
            <person name="Schmidt M.H."/>
            <person name="Jia X."/>
            <person name="Li D."/>
            <person name="Zhu A."/>
            <person name="Guo F."/>
            <person name="Chen W."/>
            <person name="Ni D."/>
            <person name="Usadel B."/>
            <person name="Fernie A.R."/>
            <person name="Wen W."/>
        </authorList>
    </citation>
    <scope>NUCLEOTIDE SEQUENCE [LARGE SCALE GENOMIC DNA]</scope>
    <source>
        <strain evidence="2">cv. G240</strain>
    </source>
</reference>
<comment type="caution">
    <text evidence="1">The sequence shown here is derived from an EMBL/GenBank/DDBJ whole genome shotgun (WGS) entry which is preliminary data.</text>
</comment>
<dbReference type="Proteomes" id="UP000593564">
    <property type="component" value="Unassembled WGS sequence"/>
</dbReference>
<gene>
    <name evidence="1" type="ORF">HYC85_017197</name>
</gene>
<name>A0A7J7H1V3_CAMSI</name>
<reference evidence="1 2" key="2">
    <citation type="submission" date="2020-07" db="EMBL/GenBank/DDBJ databases">
        <title>Genome assembly of wild tea tree DASZ reveals pedigree and selection history of tea varieties.</title>
        <authorList>
            <person name="Zhang W."/>
        </authorList>
    </citation>
    <scope>NUCLEOTIDE SEQUENCE [LARGE SCALE GENOMIC DNA]</scope>
    <source>
        <strain evidence="2">cv. G240</strain>
        <tissue evidence="1">Leaf</tissue>
    </source>
</reference>
<evidence type="ECO:0000313" key="1">
    <source>
        <dbReference type="EMBL" id="KAF5946969.1"/>
    </source>
</evidence>
<proteinExistence type="predicted"/>
<sequence length="269" mass="30242">MPFPMPILRNNEIFLMQDSTLKGLKEFVGLCKGLKPDFQVTSPTKNRISKREMLFINGFKSPLYFTYYVYSCLKSHIVSAISGGITDISFHAVGYAWQLANCFLTASYSLMLRRIMDTAKQVTKSGNLNEFSMVLLNNTLSLPLGLLLIAVFNEVDYLSTTDAKSSLHNLVTTFKDSHLLVGDDAKWIFGPSNQLHFNVVSSSNRGHYIQVWWQECFLQEQKCGKDLHLNIAINRFVSAHTGCALTTNIPCGFSGSDVKYFASPKTKKH</sequence>
<organism evidence="1 2">
    <name type="scientific">Camellia sinensis</name>
    <name type="common">Tea plant</name>
    <name type="synonym">Thea sinensis</name>
    <dbReference type="NCBI Taxonomy" id="4442"/>
    <lineage>
        <taxon>Eukaryota</taxon>
        <taxon>Viridiplantae</taxon>
        <taxon>Streptophyta</taxon>
        <taxon>Embryophyta</taxon>
        <taxon>Tracheophyta</taxon>
        <taxon>Spermatophyta</taxon>
        <taxon>Magnoliopsida</taxon>
        <taxon>eudicotyledons</taxon>
        <taxon>Gunneridae</taxon>
        <taxon>Pentapetalae</taxon>
        <taxon>asterids</taxon>
        <taxon>Ericales</taxon>
        <taxon>Theaceae</taxon>
        <taxon>Camellia</taxon>
    </lineage>
</organism>
<keyword evidence="2" id="KW-1185">Reference proteome</keyword>
<evidence type="ECO:0000313" key="2">
    <source>
        <dbReference type="Proteomes" id="UP000593564"/>
    </source>
</evidence>
<protein>
    <submittedName>
        <fullName evidence="1">Uncharacterized protein</fullName>
    </submittedName>
</protein>
<dbReference type="AlphaFoldDB" id="A0A7J7H1V3"/>
<accession>A0A7J7H1V3</accession>
<dbReference type="EMBL" id="JACBKZ010000007">
    <property type="protein sequence ID" value="KAF5946969.1"/>
    <property type="molecule type" value="Genomic_DNA"/>
</dbReference>